<comment type="caution">
    <text evidence="2">The sequence shown here is derived from an EMBL/GenBank/DDBJ whole genome shotgun (WGS) entry which is preliminary data.</text>
</comment>
<proteinExistence type="predicted"/>
<dbReference type="VEuPathDB" id="FungiDB:RhiirA1_438237"/>
<feature type="region of interest" description="Disordered" evidence="1">
    <location>
        <begin position="200"/>
        <end position="221"/>
    </location>
</feature>
<dbReference type="OrthoDB" id="2364491at2759"/>
<dbReference type="EMBL" id="LLXL01002663">
    <property type="protein sequence ID" value="PKK60249.1"/>
    <property type="molecule type" value="Genomic_DNA"/>
</dbReference>
<feature type="compositionally biased region" description="Acidic residues" evidence="1">
    <location>
        <begin position="313"/>
        <end position="323"/>
    </location>
</feature>
<evidence type="ECO:0000313" key="3">
    <source>
        <dbReference type="Proteomes" id="UP000233469"/>
    </source>
</evidence>
<dbReference type="VEuPathDB" id="FungiDB:RhiirFUN_013399"/>
<reference evidence="2 3" key="1">
    <citation type="submission" date="2016-04" db="EMBL/GenBank/DDBJ databases">
        <title>Genome analyses suggest a sexual origin of heterokaryosis in a supposedly ancient asexual fungus.</title>
        <authorList>
            <person name="Ropars J."/>
            <person name="Sedzielewska K."/>
            <person name="Noel J."/>
            <person name="Charron P."/>
            <person name="Farinelli L."/>
            <person name="Marton T."/>
            <person name="Kruger M."/>
            <person name="Pelin A."/>
            <person name="Brachmann A."/>
            <person name="Corradi N."/>
        </authorList>
    </citation>
    <scope>NUCLEOTIDE SEQUENCE [LARGE SCALE GENOMIC DNA]</scope>
    <source>
        <strain evidence="2 3">C2</strain>
    </source>
</reference>
<dbReference type="Proteomes" id="UP000233469">
    <property type="component" value="Unassembled WGS sequence"/>
</dbReference>
<feature type="compositionally biased region" description="Polar residues" evidence="1">
    <location>
        <begin position="260"/>
        <end position="270"/>
    </location>
</feature>
<protein>
    <submittedName>
        <fullName evidence="2">Uncharacterized protein</fullName>
    </submittedName>
</protein>
<reference evidence="2 3" key="2">
    <citation type="submission" date="2017-10" db="EMBL/GenBank/DDBJ databases">
        <title>Extensive intraspecific genome diversity in a model arbuscular mycorrhizal fungus.</title>
        <authorList>
            <person name="Chen E.C.H."/>
            <person name="Morin E."/>
            <person name="Baudet D."/>
            <person name="Noel J."/>
            <person name="Ndikumana S."/>
            <person name="Charron P."/>
            <person name="St-Onge C."/>
            <person name="Giorgi J."/>
            <person name="Grigoriev I.V."/>
            <person name="Roux C."/>
            <person name="Martin F.M."/>
            <person name="Corradi N."/>
        </authorList>
    </citation>
    <scope>NUCLEOTIDE SEQUENCE [LARGE SCALE GENOMIC DNA]</scope>
    <source>
        <strain evidence="2 3">C2</strain>
    </source>
</reference>
<dbReference type="VEuPathDB" id="FungiDB:FUN_007872"/>
<feature type="compositionally biased region" description="Basic residues" evidence="1">
    <location>
        <begin position="291"/>
        <end position="301"/>
    </location>
</feature>
<evidence type="ECO:0000313" key="2">
    <source>
        <dbReference type="EMBL" id="PKK60249.1"/>
    </source>
</evidence>
<sequence>MPSSVTVLCQIKSKGQDGGFINGLASYTFEPGKTKIFHYGYYKKQVSLFLYDLQIADYALLCGKCVFNRGIMYLLVSAAFKLPQTENYDDDLLPYGPYASFVGKIYEAVVQHENDCKFGVNLLEYNNFSFGNRERMDFKIQVVYEAGPNSRFKKIAPKLNVGELVYISGFFDLNENELPFVEAKEIDLLDDYSNNLSQNQSNINVHSPFSRGNKFRSNKHKVQPLVEEVKASSNTEITNNDEQMQDVVIKKEDEVGVVSASTSNKNSQLSFEKVGKGNKRKAQLADLSLQRFKKAAKKTNVRTRSQKEKQEDDIILTESEENA</sequence>
<feature type="region of interest" description="Disordered" evidence="1">
    <location>
        <begin position="260"/>
        <end position="323"/>
    </location>
</feature>
<name>A0A2N1MFC0_9GLOM</name>
<organism evidence="2 3">
    <name type="scientific">Rhizophagus irregularis</name>
    <dbReference type="NCBI Taxonomy" id="588596"/>
    <lineage>
        <taxon>Eukaryota</taxon>
        <taxon>Fungi</taxon>
        <taxon>Fungi incertae sedis</taxon>
        <taxon>Mucoromycota</taxon>
        <taxon>Glomeromycotina</taxon>
        <taxon>Glomeromycetes</taxon>
        <taxon>Glomerales</taxon>
        <taxon>Glomeraceae</taxon>
        <taxon>Rhizophagus</taxon>
    </lineage>
</organism>
<accession>A0A2N1MFC0</accession>
<evidence type="ECO:0000256" key="1">
    <source>
        <dbReference type="SAM" id="MobiDB-lite"/>
    </source>
</evidence>
<dbReference type="AlphaFoldDB" id="A0A2N1MFC0"/>
<gene>
    <name evidence="2" type="ORF">RhiirC2_793605</name>
</gene>